<feature type="domain" description="DUF3823" evidence="1">
    <location>
        <begin position="29"/>
        <end position="122"/>
    </location>
</feature>
<dbReference type="STRING" id="551996.SAMN05192573_113135"/>
<dbReference type="Pfam" id="PF18003">
    <property type="entry name" value="DUF3823_C"/>
    <property type="match status" value="1"/>
</dbReference>
<reference evidence="4" key="1">
    <citation type="submission" date="2016-10" db="EMBL/GenBank/DDBJ databases">
        <authorList>
            <person name="Varghese N."/>
            <person name="Submissions S."/>
        </authorList>
    </citation>
    <scope>NUCLEOTIDE SEQUENCE [LARGE SCALE GENOMIC DNA]</scope>
    <source>
        <strain evidence="4">Gh-67</strain>
    </source>
</reference>
<protein>
    <recommendedName>
        <fullName evidence="5">DUF3823 domain-containing protein</fullName>
    </recommendedName>
</protein>
<evidence type="ECO:0000313" key="4">
    <source>
        <dbReference type="Proteomes" id="UP000199705"/>
    </source>
</evidence>
<keyword evidence="4" id="KW-1185">Reference proteome</keyword>
<dbReference type="InterPro" id="IPR041186">
    <property type="entry name" value="DUF3823_C"/>
</dbReference>
<dbReference type="Pfam" id="PF12866">
    <property type="entry name" value="DUF3823"/>
    <property type="match status" value="1"/>
</dbReference>
<dbReference type="Proteomes" id="UP000199705">
    <property type="component" value="Unassembled WGS sequence"/>
</dbReference>
<dbReference type="Gene3D" id="2.60.40.2060">
    <property type="match status" value="1"/>
</dbReference>
<feature type="domain" description="DUF3823" evidence="2">
    <location>
        <begin position="125"/>
        <end position="232"/>
    </location>
</feature>
<dbReference type="Gene3D" id="2.60.40.1120">
    <property type="entry name" value="Carboxypeptidase-like, regulatory domain"/>
    <property type="match status" value="1"/>
</dbReference>
<evidence type="ECO:0008006" key="5">
    <source>
        <dbReference type="Google" id="ProtNLM"/>
    </source>
</evidence>
<gene>
    <name evidence="3" type="ORF">SAMN05192573_113135</name>
</gene>
<evidence type="ECO:0000259" key="1">
    <source>
        <dbReference type="Pfam" id="PF12866"/>
    </source>
</evidence>
<name>A0A1G8G1I8_9SPHI</name>
<dbReference type="InterPro" id="IPR024278">
    <property type="entry name" value="DUF3823_N"/>
</dbReference>
<dbReference type="PROSITE" id="PS51257">
    <property type="entry name" value="PROKAR_LIPOPROTEIN"/>
    <property type="match status" value="1"/>
</dbReference>
<dbReference type="RefSeq" id="WP_091172242.1">
    <property type="nucleotide sequence ID" value="NZ_CP071878.2"/>
</dbReference>
<organism evidence="3 4">
    <name type="scientific">Mucilaginibacter gossypii</name>
    <dbReference type="NCBI Taxonomy" id="551996"/>
    <lineage>
        <taxon>Bacteria</taxon>
        <taxon>Pseudomonadati</taxon>
        <taxon>Bacteroidota</taxon>
        <taxon>Sphingobacteriia</taxon>
        <taxon>Sphingobacteriales</taxon>
        <taxon>Sphingobacteriaceae</taxon>
        <taxon>Mucilaginibacter</taxon>
    </lineage>
</organism>
<dbReference type="AlphaFoldDB" id="A0A1G8G1I8"/>
<dbReference type="EMBL" id="FNCG01000013">
    <property type="protein sequence ID" value="SDH88243.1"/>
    <property type="molecule type" value="Genomic_DNA"/>
</dbReference>
<accession>A0A1G8G1I8</accession>
<evidence type="ECO:0000259" key="2">
    <source>
        <dbReference type="Pfam" id="PF18003"/>
    </source>
</evidence>
<evidence type="ECO:0000313" key="3">
    <source>
        <dbReference type="EMBL" id="SDH88243.1"/>
    </source>
</evidence>
<sequence>MKIKFHHILIGLFLAASGCKKDNYDAPTSRLSGRLVYKGEAINVEYNAVPYQIYQPGFATKSAIQGTFDPDGNYAQLLFDGTYKFTIPANQGPFMWKELPAGTRDSLTVNLKGSQTVDIEVTPYYLVQNAKFTATGRKVTATFDIQKIITDANAKNIDRVYLYVNKTQFVSGGYRIGDGDPPSIAGSAITSMTNLSLSFDVPTITPTQNYVFARIGLKIAGVEDLVFSPVSKITIQ</sequence>
<proteinExistence type="predicted"/>